<dbReference type="EMBL" id="JABAYA010000150">
    <property type="protein sequence ID" value="KAF7723481.1"/>
    <property type="molecule type" value="Genomic_DNA"/>
</dbReference>
<dbReference type="PANTHER" id="PTHR15633">
    <property type="entry name" value="NUCLEOLAR PROTEIN 11"/>
    <property type="match status" value="1"/>
</dbReference>
<dbReference type="GO" id="GO:0005730">
    <property type="term" value="C:nucleolus"/>
    <property type="evidence" value="ECO:0007669"/>
    <property type="project" value="TreeGrafter"/>
</dbReference>
<dbReference type="PANTHER" id="PTHR15633:SF2">
    <property type="entry name" value="NUCLEOLAR PROTEIN 11"/>
    <property type="match status" value="1"/>
</dbReference>
<accession>A0A8H7BLB0</accession>
<evidence type="ECO:0000313" key="3">
    <source>
        <dbReference type="Proteomes" id="UP000605846"/>
    </source>
</evidence>
<dbReference type="GO" id="GO:0003723">
    <property type="term" value="F:RNA binding"/>
    <property type="evidence" value="ECO:0007669"/>
    <property type="project" value="TreeGrafter"/>
</dbReference>
<protein>
    <submittedName>
        <fullName evidence="2">Uncharacterized protein</fullName>
    </submittedName>
</protein>
<dbReference type="AlphaFoldDB" id="A0A8H7BLB0"/>
<keyword evidence="3" id="KW-1185">Reference proteome</keyword>
<feature type="region of interest" description="Disordered" evidence="1">
    <location>
        <begin position="810"/>
        <end position="842"/>
    </location>
</feature>
<reference evidence="2" key="1">
    <citation type="submission" date="2020-01" db="EMBL/GenBank/DDBJ databases">
        <title>Genome Sequencing of Three Apophysomyces-Like Fungal Strains Confirms a Novel Fungal Genus in the Mucoromycota with divergent Burkholderia-like Endosymbiotic Bacteria.</title>
        <authorList>
            <person name="Stajich J.E."/>
            <person name="Macias A.M."/>
            <person name="Carter-House D."/>
            <person name="Lovett B."/>
            <person name="Kasson L.R."/>
            <person name="Berry K."/>
            <person name="Grigoriev I."/>
            <person name="Chang Y."/>
            <person name="Spatafora J."/>
            <person name="Kasson M.T."/>
        </authorList>
    </citation>
    <scope>NUCLEOTIDE SEQUENCE</scope>
    <source>
        <strain evidence="2">NRRL A-21654</strain>
    </source>
</reference>
<sequence length="855" mass="96075">MSEGSPLEALCPDFDHSSSIHTMPGFTLEEPFQLASFRNTIGAASFDKQFIVGLTQLETTTATTTGSEVESSADTDQVAITVQGEGVKLFNTTDQKCIRSWTTPPGVVFAGPAIHCTSGRDVEAFEYTYALVASGTDIPKEDNNKTVWLWKNMKDGEDDGNPANRITKKFDERIQSIHTSPSMGSHIILVNENGSIHLVSKELDRVIAKQKTKSDGQVIWSYVFVTSNSHARPCCVPNSMVPAMSTIVVTVSSSENSDIYSIRFHYVNEERRSINVLSKIDIKLDEHPIGFTLDELDGRMTMLGSGGTWTVWRTHLKRDSSGDIAGQLVKHLSIHLQEYRISDEILGNVAAVTPLSDSYVAMVASRVQKNSACEHVVSVWDVKYGTLQAEQTIKMDSSKEKYTYKITALPNSHLAITVSAIDIKTTKKGKAAKSVTSAKSNVFLCPYYSEPMSLMAAMGRMPKTAEFLGIDYHCVDNDKNIGLTRSGMDGVCFGVRVGLQDGKDVEESQKRESEILSQLLAPNITQEQFSKIFFLYITKSNTEHDAVDFDENMVDISGEEQIYDIEAQTQRYRERILQWQKLNKNVSHRFVSSIIRRCFASSNGQPDLSFWPTEVVLYLIAKSHLRSSYIENGLIKQLLLRDAWSMIPLALESVQDIPETDLIVIIQELIKLRESKPEWTNRFPTYLGMVIDAPRNDIFLQQALKQLTPTELPVILNALWDWFSCPPEETIMTNEALQNEVIKYTNMVDFSNCLLDIHFPTIILESSLHETIANLQQLIQAEAAVTANLEQLRGIFGSFERKRKSLREQQELQKEGQESFDAPKDELARHRRHNKGGKFGGEQGIPAYRVEIFRF</sequence>
<gene>
    <name evidence="2" type="ORF">EC973_001992</name>
</gene>
<feature type="compositionally biased region" description="Basic and acidic residues" evidence="1">
    <location>
        <begin position="810"/>
        <end position="828"/>
    </location>
</feature>
<proteinExistence type="predicted"/>
<dbReference type="OrthoDB" id="4349954at2759"/>
<evidence type="ECO:0000313" key="2">
    <source>
        <dbReference type="EMBL" id="KAF7723481.1"/>
    </source>
</evidence>
<dbReference type="GO" id="GO:0030490">
    <property type="term" value="P:maturation of SSU-rRNA"/>
    <property type="evidence" value="ECO:0007669"/>
    <property type="project" value="InterPro"/>
</dbReference>
<comment type="caution">
    <text evidence="2">The sequence shown here is derived from an EMBL/GenBank/DDBJ whole genome shotgun (WGS) entry which is preliminary data.</text>
</comment>
<dbReference type="InterPro" id="IPR042859">
    <property type="entry name" value="NOL11"/>
</dbReference>
<dbReference type="SUPFAM" id="SSF50978">
    <property type="entry name" value="WD40 repeat-like"/>
    <property type="match status" value="1"/>
</dbReference>
<name>A0A8H7BLB0_9FUNG</name>
<evidence type="ECO:0000256" key="1">
    <source>
        <dbReference type="SAM" id="MobiDB-lite"/>
    </source>
</evidence>
<dbReference type="Proteomes" id="UP000605846">
    <property type="component" value="Unassembled WGS sequence"/>
</dbReference>
<dbReference type="InterPro" id="IPR036322">
    <property type="entry name" value="WD40_repeat_dom_sf"/>
</dbReference>
<organism evidence="2 3">
    <name type="scientific">Apophysomyces ossiformis</name>
    <dbReference type="NCBI Taxonomy" id="679940"/>
    <lineage>
        <taxon>Eukaryota</taxon>
        <taxon>Fungi</taxon>
        <taxon>Fungi incertae sedis</taxon>
        <taxon>Mucoromycota</taxon>
        <taxon>Mucoromycotina</taxon>
        <taxon>Mucoromycetes</taxon>
        <taxon>Mucorales</taxon>
        <taxon>Mucorineae</taxon>
        <taxon>Mucoraceae</taxon>
        <taxon>Apophysomyces</taxon>
    </lineage>
</organism>